<evidence type="ECO:0000313" key="2">
    <source>
        <dbReference type="Proteomes" id="UP000789920"/>
    </source>
</evidence>
<dbReference type="Proteomes" id="UP000789920">
    <property type="component" value="Unassembled WGS sequence"/>
</dbReference>
<gene>
    <name evidence="1" type="ORF">RPERSI_LOCUS12687</name>
</gene>
<sequence length="200" mass="23183">SESFFCATMSGTSFESPKRKTRREINVEYRKRKKEKDKALQDEIKILQNELSSAQGQILILKEEILRLSKEIRILQQKNILLQNEHILDEQMTCDLVEKPNDSSEKLEKLLEEKSIKRYDFSQFSNLKIIGRGGSAIVYTGVHKGEQYALKTLNNLYMDEKIMLQYADEVTCHSLFHFGFSTSKLINLTINSLHLAQTSF</sequence>
<reference evidence="1" key="1">
    <citation type="submission" date="2021-06" db="EMBL/GenBank/DDBJ databases">
        <authorList>
            <person name="Kallberg Y."/>
            <person name="Tangrot J."/>
            <person name="Rosling A."/>
        </authorList>
    </citation>
    <scope>NUCLEOTIDE SEQUENCE</scope>
    <source>
        <strain evidence="1">MA461A</strain>
    </source>
</reference>
<keyword evidence="2" id="KW-1185">Reference proteome</keyword>
<evidence type="ECO:0000313" key="1">
    <source>
        <dbReference type="EMBL" id="CAG8736262.1"/>
    </source>
</evidence>
<comment type="caution">
    <text evidence="1">The sequence shown here is derived from an EMBL/GenBank/DDBJ whole genome shotgun (WGS) entry which is preliminary data.</text>
</comment>
<organism evidence="1 2">
    <name type="scientific">Racocetra persica</name>
    <dbReference type="NCBI Taxonomy" id="160502"/>
    <lineage>
        <taxon>Eukaryota</taxon>
        <taxon>Fungi</taxon>
        <taxon>Fungi incertae sedis</taxon>
        <taxon>Mucoromycota</taxon>
        <taxon>Glomeromycotina</taxon>
        <taxon>Glomeromycetes</taxon>
        <taxon>Diversisporales</taxon>
        <taxon>Gigasporaceae</taxon>
        <taxon>Racocetra</taxon>
    </lineage>
</organism>
<name>A0ACA9Q6T6_9GLOM</name>
<feature type="non-terminal residue" evidence="1">
    <location>
        <position position="1"/>
    </location>
</feature>
<dbReference type="EMBL" id="CAJVQC010027368">
    <property type="protein sequence ID" value="CAG8736262.1"/>
    <property type="molecule type" value="Genomic_DNA"/>
</dbReference>
<accession>A0ACA9Q6T6</accession>
<proteinExistence type="predicted"/>
<protein>
    <submittedName>
        <fullName evidence="1">24549_t:CDS:1</fullName>
    </submittedName>
</protein>